<feature type="compositionally biased region" description="Low complexity" evidence="1">
    <location>
        <begin position="776"/>
        <end position="792"/>
    </location>
</feature>
<reference evidence="2" key="1">
    <citation type="journal article" date="2015" name="PLoS ONE">
        <title>Comprehensive Evaluation of Toxoplasma gondii VEG and Neospora caninum LIV Genomes with Tachyzoite Stage Transcriptome and Proteome Defines Novel Transcript Features.</title>
        <authorList>
            <person name="Ramaprasad A."/>
            <person name="Mourier T."/>
            <person name="Naeem R."/>
            <person name="Malas T.B."/>
            <person name="Moussa E."/>
            <person name="Panigrahi A."/>
            <person name="Vermont S.J."/>
            <person name="Otto T.D."/>
            <person name="Wastling J."/>
            <person name="Pain A."/>
        </authorList>
    </citation>
    <scope>NUCLEOTIDE SEQUENCE</scope>
    <source>
        <strain evidence="2">Liverpool</strain>
    </source>
</reference>
<accession>A0A0F7U645</accession>
<sequence>MGMPVSPQAPQFTFTGPPPPVAYTWPPGSASGAPQQPMLPPNLALANAEIAALVDLYQQQLAEITAEHSLLLEDQAKLAAFIAPYLDEEGRVVGEFDDTLLLFKQGLDLRLLEYEEDCRRIQQTERRLQRHIDDICLSYDSMVMEAQGYAESRLLGQVKELQRVIWILHSELDELRFQRDIFADETKRLRGICRFGHWIQDGYGLGDREEPVADMARRQHRKGRHVGSLEQQGMVRWPRPHEADKRGSRRAAGFDRSPHMGRSAKSRDEEAGEREGRSWQQPWKEARDSEEEEGRRRGSKAKKREEQPSLFQGVLSKLMWTAEGKDQLDKDGVPRIPGKEVPGGERAGVIFPQSRGEEGRRKSTHNGQRLHFVSATAAVDGSPRRTGPPRVIEFKSGREGASRKTRASGRRSDSEEEEDERRPAGRRVADLPRRREGRERDEVREARERRPRVRRGDKVEDEGVRTRPELPRDRRASAGAVAAAKDKENRRANGEVAGAPATMERKRVSDYRRASGKAGLASPRRVRSDNGFDLGDGERPARFAEARRKTEEARGRPDFASGGLRDWRKEKQEVRREDVEASSGGEQSDVSPREAEDSAWKRADSVVDTEADASEAPSARDGAESELSEREFKDEDWGEEERAKEESVLESESDSSPPARGRDRAAGFERREPGSPAPPPISPYYYERDNGRGTRPRRFASRTVASPLVQSVAPSPQLSPRVPLSRLESGAFLGTVESPLPSARGPAGRRASERRSNGRGRASAFAPEKLGKVGRSPSRTLASPLASARSAAGGPGMFGPRRMLSVASRGTWEEDESAWDSSGSRTFGGDGDYSSRRRVSPLDLSNVRR</sequence>
<feature type="compositionally biased region" description="Basic and acidic residues" evidence="1">
    <location>
        <begin position="239"/>
        <end position="258"/>
    </location>
</feature>
<proteinExistence type="predicted"/>
<feature type="compositionally biased region" description="Basic and acidic residues" evidence="1">
    <location>
        <begin position="621"/>
        <end position="647"/>
    </location>
</feature>
<feature type="compositionally biased region" description="Basic and acidic residues" evidence="1">
    <location>
        <begin position="265"/>
        <end position="277"/>
    </location>
</feature>
<feature type="compositionally biased region" description="Basic and acidic residues" evidence="1">
    <location>
        <begin position="503"/>
        <end position="513"/>
    </location>
</feature>
<protein>
    <submittedName>
        <fullName evidence="2">Uncharacterized protein</fullName>
    </submittedName>
</protein>
<feature type="compositionally biased region" description="Basic and acidic residues" evidence="1">
    <location>
        <begin position="660"/>
        <end position="673"/>
    </location>
</feature>
<gene>
    <name evidence="2" type="ORF">BN1204_000490</name>
</gene>
<dbReference type="AlphaFoldDB" id="A0A0F7U645"/>
<feature type="region of interest" description="Disordered" evidence="1">
    <location>
        <begin position="325"/>
        <end position="849"/>
    </location>
</feature>
<feature type="compositionally biased region" description="Basic and acidic residues" evidence="1">
    <location>
        <begin position="420"/>
        <end position="476"/>
    </location>
</feature>
<evidence type="ECO:0000256" key="1">
    <source>
        <dbReference type="SAM" id="MobiDB-lite"/>
    </source>
</evidence>
<feature type="compositionally biased region" description="Basic and acidic residues" evidence="1">
    <location>
        <begin position="526"/>
        <end position="557"/>
    </location>
</feature>
<feature type="compositionally biased region" description="Basic and acidic residues" evidence="1">
    <location>
        <begin position="565"/>
        <end position="579"/>
    </location>
</feature>
<feature type="compositionally biased region" description="Basic and acidic residues" evidence="1">
    <location>
        <begin position="484"/>
        <end position="493"/>
    </location>
</feature>
<feature type="compositionally biased region" description="Polar residues" evidence="1">
    <location>
        <begin position="708"/>
        <end position="718"/>
    </location>
</feature>
<feature type="region of interest" description="Disordered" evidence="1">
    <location>
        <begin position="215"/>
        <end position="310"/>
    </location>
</feature>
<dbReference type="EMBL" id="LN714474">
    <property type="protein sequence ID" value="CEL64130.1"/>
    <property type="molecule type" value="Genomic_DNA"/>
</dbReference>
<feature type="compositionally biased region" description="Basic and acidic residues" evidence="1">
    <location>
        <begin position="591"/>
        <end position="605"/>
    </location>
</feature>
<name>A0A0F7U645_NEOCL</name>
<organism evidence="2">
    <name type="scientific">Neospora caninum (strain Liverpool)</name>
    <dbReference type="NCBI Taxonomy" id="572307"/>
    <lineage>
        <taxon>Eukaryota</taxon>
        <taxon>Sar</taxon>
        <taxon>Alveolata</taxon>
        <taxon>Apicomplexa</taxon>
        <taxon>Conoidasida</taxon>
        <taxon>Coccidia</taxon>
        <taxon>Eucoccidiorida</taxon>
        <taxon>Eimeriorina</taxon>
        <taxon>Sarcocystidae</taxon>
        <taxon>Neospora</taxon>
    </lineage>
</organism>
<evidence type="ECO:0000313" key="2">
    <source>
        <dbReference type="EMBL" id="CEL64130.1"/>
    </source>
</evidence>
<feature type="region of interest" description="Disordered" evidence="1">
    <location>
        <begin position="1"/>
        <end position="21"/>
    </location>
</feature>
<feature type="compositionally biased region" description="Basic and acidic residues" evidence="1">
    <location>
        <begin position="392"/>
        <end position="402"/>
    </location>
</feature>